<evidence type="ECO:0000313" key="2">
    <source>
        <dbReference type="EMBL" id="GAA2142015.1"/>
    </source>
</evidence>
<evidence type="ECO:0000259" key="1">
    <source>
        <dbReference type="Pfam" id="PF00561"/>
    </source>
</evidence>
<reference evidence="3" key="1">
    <citation type="journal article" date="2019" name="Int. J. Syst. Evol. Microbiol.">
        <title>The Global Catalogue of Microorganisms (GCM) 10K type strain sequencing project: providing services to taxonomists for standard genome sequencing and annotation.</title>
        <authorList>
            <consortium name="The Broad Institute Genomics Platform"/>
            <consortium name="The Broad Institute Genome Sequencing Center for Infectious Disease"/>
            <person name="Wu L."/>
            <person name="Ma J."/>
        </authorList>
    </citation>
    <scope>NUCLEOTIDE SEQUENCE [LARGE SCALE GENOMIC DNA]</scope>
    <source>
        <strain evidence="3">JCM 13850</strain>
    </source>
</reference>
<dbReference type="InterPro" id="IPR000073">
    <property type="entry name" value="AB_hydrolase_1"/>
</dbReference>
<dbReference type="SUPFAM" id="SSF53474">
    <property type="entry name" value="alpha/beta-Hydrolases"/>
    <property type="match status" value="1"/>
</dbReference>
<dbReference type="PANTHER" id="PTHR43194">
    <property type="entry name" value="HYDROLASE ALPHA/BETA FOLD FAMILY"/>
    <property type="match status" value="1"/>
</dbReference>
<dbReference type="InterPro" id="IPR050228">
    <property type="entry name" value="Carboxylesterase_BioH"/>
</dbReference>
<gene>
    <name evidence="2" type="ORF">GCM10009727_39900</name>
</gene>
<proteinExistence type="predicted"/>
<sequence length="286" mass="29603">MAVFESPTTVADTSRGPVEYRLERRGPSTVLVLHGGHMRAGLRLGEEVFADAGYSVLAPSRPGYGRTPLGTGTSPAGFADAVADLCAGLGIGRLAAVVGQSAGGPTAVMLASRHPDLVERLVLQSAVGFLPWPDRRTRTGGRLVFAPRAERVIWALVHALVRRAPQTALRLLLRDLTTGPVDPVVSGLSAEQRALLLGLFARMRSGSGFAADLRCLARGGRPPPVAQPALIVAAAADGAVPFAHAEALASALPNARLIASGAPSHFVWFGDDHPAIAATIAGFLAS</sequence>
<keyword evidence="3" id="KW-1185">Reference proteome</keyword>
<dbReference type="PANTHER" id="PTHR43194:SF2">
    <property type="entry name" value="PEROXISOMAL MEMBRANE PROTEIN LPX1"/>
    <property type="match status" value="1"/>
</dbReference>
<evidence type="ECO:0000313" key="3">
    <source>
        <dbReference type="Proteomes" id="UP001501020"/>
    </source>
</evidence>
<keyword evidence="2" id="KW-0378">Hydrolase</keyword>
<dbReference type="GO" id="GO:0016787">
    <property type="term" value="F:hydrolase activity"/>
    <property type="evidence" value="ECO:0007669"/>
    <property type="project" value="UniProtKB-KW"/>
</dbReference>
<dbReference type="Pfam" id="PF00561">
    <property type="entry name" value="Abhydrolase_1"/>
    <property type="match status" value="1"/>
</dbReference>
<dbReference type="EMBL" id="BAAAMR010000033">
    <property type="protein sequence ID" value="GAA2142015.1"/>
    <property type="molecule type" value="Genomic_DNA"/>
</dbReference>
<accession>A0ABP5L599</accession>
<dbReference type="PRINTS" id="PR00111">
    <property type="entry name" value="ABHYDROLASE"/>
</dbReference>
<dbReference type="RefSeq" id="WP_344268935.1">
    <property type="nucleotide sequence ID" value="NZ_BAAAMR010000033.1"/>
</dbReference>
<protein>
    <submittedName>
        <fullName evidence="2">Alpha/beta hydrolase</fullName>
    </submittedName>
</protein>
<dbReference type="InterPro" id="IPR029058">
    <property type="entry name" value="AB_hydrolase_fold"/>
</dbReference>
<organism evidence="2 3">
    <name type="scientific">Actinomadura napierensis</name>
    <dbReference type="NCBI Taxonomy" id="267854"/>
    <lineage>
        <taxon>Bacteria</taxon>
        <taxon>Bacillati</taxon>
        <taxon>Actinomycetota</taxon>
        <taxon>Actinomycetes</taxon>
        <taxon>Streptosporangiales</taxon>
        <taxon>Thermomonosporaceae</taxon>
        <taxon>Actinomadura</taxon>
    </lineage>
</organism>
<comment type="caution">
    <text evidence="2">The sequence shown here is derived from an EMBL/GenBank/DDBJ whole genome shotgun (WGS) entry which is preliminary data.</text>
</comment>
<name>A0ABP5L599_9ACTN</name>
<dbReference type="Gene3D" id="3.40.50.1820">
    <property type="entry name" value="alpha/beta hydrolase"/>
    <property type="match status" value="1"/>
</dbReference>
<dbReference type="Proteomes" id="UP001501020">
    <property type="component" value="Unassembled WGS sequence"/>
</dbReference>
<feature type="domain" description="AB hydrolase-1" evidence="1">
    <location>
        <begin position="30"/>
        <end position="267"/>
    </location>
</feature>